<reference evidence="4" key="1">
    <citation type="journal article" date="2019" name="Int. J. Syst. Evol. Microbiol.">
        <title>The Global Catalogue of Microorganisms (GCM) 10K type strain sequencing project: providing services to taxonomists for standard genome sequencing and annotation.</title>
        <authorList>
            <consortium name="The Broad Institute Genomics Platform"/>
            <consortium name="The Broad Institute Genome Sequencing Center for Infectious Disease"/>
            <person name="Wu L."/>
            <person name="Ma J."/>
        </authorList>
    </citation>
    <scope>NUCLEOTIDE SEQUENCE [LARGE SCALE GENOMIC DNA]</scope>
    <source>
        <strain evidence="4">KCTC 12848</strain>
    </source>
</reference>
<proteinExistence type="predicted"/>
<evidence type="ECO:0000313" key="3">
    <source>
        <dbReference type="EMBL" id="MFC5053086.1"/>
    </source>
</evidence>
<evidence type="ECO:0000259" key="2">
    <source>
        <dbReference type="Pfam" id="PF06722"/>
    </source>
</evidence>
<gene>
    <name evidence="3" type="ORF">ACFPFM_04860</name>
</gene>
<sequence>MRVLFTFAGGLGHFQPLTPFAAAVAAAGHTVAFAAAPALRRAIEAAGFTALAVGEGNGDEVPERRPLPAPDREREDRDLRDGFVRRGAGRSLPLYLKLFAKWRPHVVVCEEVDFGSMLAAEMLGLRYANAQVIASGAFVRPAVVGPALAELRAEWNLPPDPDLDMLHRRLLLSPFPPSFRDPACPLPGTAFPIRPPVGPLARSVKPTVYFTLGTVFNTESGDLFHRVLAGLRELPVDVVATVGEHVDPAELGEQPANVRVARYLPQAEVLPHCDLVVSHGGSGSVIGALAHGLPVVLLPLGADQPHNAEQCARLGVGRELDPVAATPGDVRDAVAAVLADPGCRRAAERVREEVLELPEPARAVPLLERLTTSRL</sequence>
<feature type="region of interest" description="Disordered" evidence="1">
    <location>
        <begin position="55"/>
        <end position="80"/>
    </location>
</feature>
<feature type="domain" description="Erythromycin biosynthesis protein CIII-like C-terminal" evidence="2">
    <location>
        <begin position="226"/>
        <end position="369"/>
    </location>
</feature>
<dbReference type="Proteomes" id="UP001595833">
    <property type="component" value="Unassembled WGS sequence"/>
</dbReference>
<dbReference type="EMBL" id="JBHSJB010000005">
    <property type="protein sequence ID" value="MFC5053086.1"/>
    <property type="molecule type" value="Genomic_DNA"/>
</dbReference>
<dbReference type="PANTHER" id="PTHR48050">
    <property type="entry name" value="STEROL 3-BETA-GLUCOSYLTRANSFERASE"/>
    <property type="match status" value="1"/>
</dbReference>
<keyword evidence="4" id="KW-1185">Reference proteome</keyword>
<dbReference type="Gene3D" id="3.40.50.2000">
    <property type="entry name" value="Glycogen Phosphorylase B"/>
    <property type="match status" value="2"/>
</dbReference>
<dbReference type="PANTHER" id="PTHR48050:SF13">
    <property type="entry name" value="STEROL 3-BETA-GLUCOSYLTRANSFERASE UGT80A2"/>
    <property type="match status" value="1"/>
</dbReference>
<feature type="compositionally biased region" description="Basic and acidic residues" evidence="1">
    <location>
        <begin position="61"/>
        <end position="80"/>
    </location>
</feature>
<accession>A0ABV9XSC3</accession>
<evidence type="ECO:0000256" key="1">
    <source>
        <dbReference type="SAM" id="MobiDB-lite"/>
    </source>
</evidence>
<dbReference type="InterPro" id="IPR010610">
    <property type="entry name" value="EryCIII-like_C"/>
</dbReference>
<comment type="caution">
    <text evidence="3">The sequence shown here is derived from an EMBL/GenBank/DDBJ whole genome shotgun (WGS) entry which is preliminary data.</text>
</comment>
<dbReference type="InterPro" id="IPR002213">
    <property type="entry name" value="UDP_glucos_trans"/>
</dbReference>
<dbReference type="CDD" id="cd03784">
    <property type="entry name" value="GT1_Gtf-like"/>
    <property type="match status" value="1"/>
</dbReference>
<name>A0ABV9XSC3_9PSEU</name>
<dbReference type="SUPFAM" id="SSF53756">
    <property type="entry name" value="UDP-Glycosyltransferase/glycogen phosphorylase"/>
    <property type="match status" value="1"/>
</dbReference>
<dbReference type="RefSeq" id="WP_344035323.1">
    <property type="nucleotide sequence ID" value="NZ_BAAAKE010000002.1"/>
</dbReference>
<evidence type="ECO:0000313" key="4">
    <source>
        <dbReference type="Proteomes" id="UP001595833"/>
    </source>
</evidence>
<dbReference type="Pfam" id="PF06722">
    <property type="entry name" value="EryCIII-like_C"/>
    <property type="match status" value="1"/>
</dbReference>
<dbReference type="InterPro" id="IPR050426">
    <property type="entry name" value="Glycosyltransferase_28"/>
</dbReference>
<protein>
    <submittedName>
        <fullName evidence="3">Glycosyltransferase</fullName>
    </submittedName>
</protein>
<organism evidence="3 4">
    <name type="scientific">Saccharothrix xinjiangensis</name>
    <dbReference type="NCBI Taxonomy" id="204798"/>
    <lineage>
        <taxon>Bacteria</taxon>
        <taxon>Bacillati</taxon>
        <taxon>Actinomycetota</taxon>
        <taxon>Actinomycetes</taxon>
        <taxon>Pseudonocardiales</taxon>
        <taxon>Pseudonocardiaceae</taxon>
        <taxon>Saccharothrix</taxon>
    </lineage>
</organism>